<proteinExistence type="predicted"/>
<dbReference type="AlphaFoldDB" id="A0A2V3Y4G2"/>
<gene>
    <name evidence="1" type="ORF">DFR60_106238</name>
</gene>
<dbReference type="EMBL" id="QJKD01000006">
    <property type="protein sequence ID" value="PXX53119.1"/>
    <property type="molecule type" value="Genomic_DNA"/>
</dbReference>
<comment type="caution">
    <text evidence="1">The sequence shown here is derived from an EMBL/GenBank/DDBJ whole genome shotgun (WGS) entry which is preliminary data.</text>
</comment>
<evidence type="ECO:0000313" key="1">
    <source>
        <dbReference type="EMBL" id="PXX53119.1"/>
    </source>
</evidence>
<dbReference type="NCBIfam" id="TIGR01784">
    <property type="entry name" value="T_den_put_tspse"/>
    <property type="match status" value="1"/>
</dbReference>
<organism evidence="1 2">
    <name type="scientific">Hungatella effluvii</name>
    <dbReference type="NCBI Taxonomy" id="1096246"/>
    <lineage>
        <taxon>Bacteria</taxon>
        <taxon>Bacillati</taxon>
        <taxon>Bacillota</taxon>
        <taxon>Clostridia</taxon>
        <taxon>Lachnospirales</taxon>
        <taxon>Lachnospiraceae</taxon>
        <taxon>Hungatella</taxon>
    </lineage>
</organism>
<evidence type="ECO:0000313" key="2">
    <source>
        <dbReference type="Proteomes" id="UP000248057"/>
    </source>
</evidence>
<accession>A0A2V3Y4G2</accession>
<name>A0A2V3Y4G2_9FIRM</name>
<dbReference type="RefSeq" id="WP_110323353.1">
    <property type="nucleotide sequence ID" value="NZ_QJKD01000006.1"/>
</dbReference>
<keyword evidence="2" id="KW-1185">Reference proteome</keyword>
<dbReference type="GeneID" id="86061990"/>
<dbReference type="Proteomes" id="UP000248057">
    <property type="component" value="Unassembled WGS sequence"/>
</dbReference>
<sequence length="282" mass="32806">MMKRKLEELNLMDDFLFQEMVSKEGIGEEFCRILLSTILNRTIQKVRIIPQKTVAGIDTGNHGIRLDAYVQEISSDDISTDDIEVSTDVYDIEPNNTYEKESLPRRTRYYDALIDSQLLESGTDYGHMKNVIIIMILPYDPFDRKRMVYTVQNRCVEDSSVSYDDGLKKIYLYTKGTAGNPGKALRDMLKYIENSTDDNVTDENIAKIHGFVDKVKRDKEVGINYMKSWEREQMIHKEGLEEGLKRVNQLNLKLIEASRTEDMIRAARDREFQEKLFEEFGL</sequence>
<protein>
    <submittedName>
        <fullName evidence="1">Putative transposase/invertase (TIGR01784 family)</fullName>
    </submittedName>
</protein>
<dbReference type="InterPro" id="IPR010106">
    <property type="entry name" value="RpnA"/>
</dbReference>
<reference evidence="1 2" key="1">
    <citation type="submission" date="2018-05" db="EMBL/GenBank/DDBJ databases">
        <title>Genomic Encyclopedia of Type Strains, Phase IV (KMG-IV): sequencing the most valuable type-strain genomes for metagenomic binning, comparative biology and taxonomic classification.</title>
        <authorList>
            <person name="Goeker M."/>
        </authorList>
    </citation>
    <scope>NUCLEOTIDE SEQUENCE [LARGE SCALE GENOMIC DNA]</scope>
    <source>
        <strain evidence="1 2">DSM 24995</strain>
    </source>
</reference>